<dbReference type="InterPro" id="IPR001343">
    <property type="entry name" value="Hemolysn_Ca-bd"/>
</dbReference>
<dbReference type="Proteomes" id="UP001597171">
    <property type="component" value="Unassembled WGS sequence"/>
</dbReference>
<dbReference type="InterPro" id="IPR011049">
    <property type="entry name" value="Serralysin-like_metalloprot_C"/>
</dbReference>
<evidence type="ECO:0000256" key="8">
    <source>
        <dbReference type="ARBA" id="ARBA00022801"/>
    </source>
</evidence>
<accession>A0ABW3Z8L7</accession>
<dbReference type="SUPFAM" id="SSF55486">
    <property type="entry name" value="Metalloproteases ('zincins'), catalytic domain"/>
    <property type="match status" value="1"/>
</dbReference>
<comment type="caution">
    <text evidence="11">The sequence shown here is derived from an EMBL/GenBank/DDBJ whole genome shotgun (WGS) entry which is preliminary data.</text>
</comment>
<dbReference type="Pfam" id="PF00353">
    <property type="entry name" value="HemolysinCabind"/>
    <property type="match status" value="1"/>
</dbReference>
<dbReference type="CDD" id="cd04277">
    <property type="entry name" value="ZnMc_serralysin_like"/>
    <property type="match status" value="1"/>
</dbReference>
<evidence type="ECO:0000313" key="12">
    <source>
        <dbReference type="Proteomes" id="UP001597171"/>
    </source>
</evidence>
<dbReference type="InterPro" id="IPR034033">
    <property type="entry name" value="Serralysin-like"/>
</dbReference>
<gene>
    <name evidence="11" type="ORF">ACFQ4O_08915</name>
</gene>
<evidence type="ECO:0000259" key="10">
    <source>
        <dbReference type="SMART" id="SM00235"/>
    </source>
</evidence>
<dbReference type="PRINTS" id="PR00313">
    <property type="entry name" value="CABNDNGRPT"/>
</dbReference>
<evidence type="ECO:0000256" key="3">
    <source>
        <dbReference type="ARBA" id="ARBA00009490"/>
    </source>
</evidence>
<dbReference type="InterPro" id="IPR006026">
    <property type="entry name" value="Peptidase_Metallo"/>
</dbReference>
<protein>
    <submittedName>
        <fullName evidence="11">M10 family metallopeptidase C-terminal domain-containing protein</fullName>
    </submittedName>
</protein>
<keyword evidence="12" id="KW-1185">Reference proteome</keyword>
<keyword evidence="4" id="KW-0964">Secreted</keyword>
<dbReference type="Pfam" id="PF08548">
    <property type="entry name" value="Peptidase_M10_C"/>
    <property type="match status" value="1"/>
</dbReference>
<dbReference type="InterPro" id="IPR001818">
    <property type="entry name" value="Pept_M10_metallopeptidase"/>
</dbReference>
<keyword evidence="9" id="KW-0862">Zinc</keyword>
<evidence type="ECO:0000313" key="11">
    <source>
        <dbReference type="EMBL" id="MFD1332117.1"/>
    </source>
</evidence>
<dbReference type="Gene3D" id="2.150.10.10">
    <property type="entry name" value="Serralysin-like metalloprotease, C-terminal"/>
    <property type="match status" value="1"/>
</dbReference>
<proteinExistence type="inferred from homology"/>
<keyword evidence="7" id="KW-0677">Repeat</keyword>
<dbReference type="InterPro" id="IPR018511">
    <property type="entry name" value="Hemolysin-typ_Ca-bd_CS"/>
</dbReference>
<dbReference type="InterPro" id="IPR024079">
    <property type="entry name" value="MetalloPept_cat_dom_sf"/>
</dbReference>
<comment type="cofactor">
    <cofactor evidence="1">
        <name>Ca(2+)</name>
        <dbReference type="ChEBI" id="CHEBI:29108"/>
    </cofactor>
</comment>
<feature type="domain" description="Peptidase metallopeptidase" evidence="10">
    <location>
        <begin position="21"/>
        <end position="173"/>
    </location>
</feature>
<dbReference type="SUPFAM" id="SSF51120">
    <property type="entry name" value="beta-Roll"/>
    <property type="match status" value="1"/>
</dbReference>
<evidence type="ECO:0000256" key="5">
    <source>
        <dbReference type="ARBA" id="ARBA00022670"/>
    </source>
</evidence>
<keyword evidence="5" id="KW-0645">Protease</keyword>
<evidence type="ECO:0000256" key="2">
    <source>
        <dbReference type="ARBA" id="ARBA00004613"/>
    </source>
</evidence>
<comment type="similarity">
    <text evidence="3">Belongs to the peptidase M10B family.</text>
</comment>
<comment type="subcellular location">
    <subcellularLocation>
        <location evidence="2">Secreted</location>
    </subcellularLocation>
</comment>
<dbReference type="SMART" id="SM00235">
    <property type="entry name" value="ZnMc"/>
    <property type="match status" value="1"/>
</dbReference>
<keyword evidence="6" id="KW-0479">Metal-binding</keyword>
<evidence type="ECO:0000256" key="1">
    <source>
        <dbReference type="ARBA" id="ARBA00001913"/>
    </source>
</evidence>
<dbReference type="InterPro" id="IPR013858">
    <property type="entry name" value="Peptidase_M10B_C"/>
</dbReference>
<evidence type="ECO:0000256" key="6">
    <source>
        <dbReference type="ARBA" id="ARBA00022723"/>
    </source>
</evidence>
<dbReference type="PROSITE" id="PS00330">
    <property type="entry name" value="HEMOLYSIN_CALCIUM"/>
    <property type="match status" value="2"/>
</dbReference>
<evidence type="ECO:0000256" key="9">
    <source>
        <dbReference type="ARBA" id="ARBA00022833"/>
    </source>
</evidence>
<reference evidence="12" key="1">
    <citation type="journal article" date="2019" name="Int. J. Syst. Evol. Microbiol.">
        <title>The Global Catalogue of Microorganisms (GCM) 10K type strain sequencing project: providing services to taxonomists for standard genome sequencing and annotation.</title>
        <authorList>
            <consortium name="The Broad Institute Genomics Platform"/>
            <consortium name="The Broad Institute Genome Sequencing Center for Infectious Disease"/>
            <person name="Wu L."/>
            <person name="Ma J."/>
        </authorList>
    </citation>
    <scope>NUCLEOTIDE SEQUENCE [LARGE SCALE GENOMIC DNA]</scope>
    <source>
        <strain evidence="12">CCUG 61696</strain>
    </source>
</reference>
<dbReference type="EMBL" id="JBHTMX010000062">
    <property type="protein sequence ID" value="MFD1332117.1"/>
    <property type="molecule type" value="Genomic_DNA"/>
</dbReference>
<organism evidence="11 12">
    <name type="scientific">Methylopila musalis</name>
    <dbReference type="NCBI Taxonomy" id="1134781"/>
    <lineage>
        <taxon>Bacteria</taxon>
        <taxon>Pseudomonadati</taxon>
        <taxon>Pseudomonadota</taxon>
        <taxon>Alphaproteobacteria</taxon>
        <taxon>Hyphomicrobiales</taxon>
        <taxon>Methylopilaceae</taxon>
        <taxon>Methylopila</taxon>
    </lineage>
</organism>
<evidence type="ECO:0000256" key="7">
    <source>
        <dbReference type="ARBA" id="ARBA00022737"/>
    </source>
</evidence>
<dbReference type="Pfam" id="PF00413">
    <property type="entry name" value="Peptidase_M10"/>
    <property type="match status" value="1"/>
</dbReference>
<evidence type="ECO:0000256" key="4">
    <source>
        <dbReference type="ARBA" id="ARBA00022525"/>
    </source>
</evidence>
<name>A0ABW3Z8L7_9HYPH</name>
<keyword evidence="8" id="KW-0378">Hydrolase</keyword>
<dbReference type="Gene3D" id="3.40.390.10">
    <property type="entry name" value="Collagenase (Catalytic Domain)"/>
    <property type="match status" value="1"/>
</dbReference>
<dbReference type="RefSeq" id="WP_378775347.1">
    <property type="nucleotide sequence ID" value="NZ_JBHTMX010000062.1"/>
</dbReference>
<sequence length="419" mass="44557">MASKNPSYPAFVKYISDGGAQPIAWPKTSFTFNTMFLMDGAMVKAAQSAMQAWTAVTGFSFSSKLIADIEFNSFGNGEAYAETSFTANGQIVSSEVTVSRDWMDGFPVGARWGLGSYGVQTFIHEIGHALGLQHPGPYDGSGTYAADALFRYDTNQYSVMSYFEQDQLGDATALNVMTPMKADIAAITKLYGALTVNVGDTTYGRSGLYDFGKYKNAAFTINDTRGNDIIDLRELTSGVRIDLRPGMFSDINGHIKNLAIADGVVIESVYASALNDSVLGNTANNILRGFAGDDRLNGGGGDDILDGGLGADILTGGAGADDFVFRTRQETVGDIIRDFVAGVDDIRLSAIDANTVASGRQAFRFIGSTEFSGAAGQLRYGFKDGDTLVTADLNGDRAADLLIRLEGHVALSAGDFLLV</sequence>